<proteinExistence type="predicted"/>
<evidence type="ECO:0000256" key="1">
    <source>
        <dbReference type="SAM" id="MobiDB-lite"/>
    </source>
</evidence>
<evidence type="ECO:0000256" key="2">
    <source>
        <dbReference type="SAM" id="SignalP"/>
    </source>
</evidence>
<evidence type="ECO:0000313" key="3">
    <source>
        <dbReference type="EMBL" id="MDN4598659.1"/>
    </source>
</evidence>
<organism evidence="3 4">
    <name type="scientific">Leifsonia virtsii</name>
    <dbReference type="NCBI Taxonomy" id="3035915"/>
    <lineage>
        <taxon>Bacteria</taxon>
        <taxon>Bacillati</taxon>
        <taxon>Actinomycetota</taxon>
        <taxon>Actinomycetes</taxon>
        <taxon>Micrococcales</taxon>
        <taxon>Microbacteriaceae</taxon>
        <taxon>Leifsonia</taxon>
    </lineage>
</organism>
<dbReference type="RefSeq" id="WP_301220004.1">
    <property type="nucleotide sequence ID" value="NZ_JAROCB010000004.1"/>
</dbReference>
<reference evidence="3" key="1">
    <citation type="submission" date="2023-03" db="EMBL/GenBank/DDBJ databases">
        <title>MT1 and MT2 Draft Genomes of Novel Species.</title>
        <authorList>
            <person name="Venkateswaran K."/>
        </authorList>
    </citation>
    <scope>NUCLEOTIDE SEQUENCE</scope>
    <source>
        <strain evidence="3">F6_8S_P_1A</strain>
    </source>
</reference>
<keyword evidence="2" id="KW-0732">Signal</keyword>
<dbReference type="EMBL" id="JAROCB010000004">
    <property type="protein sequence ID" value="MDN4598659.1"/>
    <property type="molecule type" value="Genomic_DNA"/>
</dbReference>
<keyword evidence="4" id="KW-1185">Reference proteome</keyword>
<feature type="chain" id="PRO_5046863576" description="LysM domain-containing protein" evidence="2">
    <location>
        <begin position="33"/>
        <end position="275"/>
    </location>
</feature>
<evidence type="ECO:0000313" key="4">
    <source>
        <dbReference type="Proteomes" id="UP001174210"/>
    </source>
</evidence>
<accession>A0ABT8J0R1</accession>
<feature type="signal peptide" evidence="2">
    <location>
        <begin position="1"/>
        <end position="32"/>
    </location>
</feature>
<comment type="caution">
    <text evidence="3">The sequence shown here is derived from an EMBL/GenBank/DDBJ whole genome shotgun (WGS) entry which is preliminary data.</text>
</comment>
<feature type="region of interest" description="Disordered" evidence="1">
    <location>
        <begin position="68"/>
        <end position="87"/>
    </location>
</feature>
<name>A0ABT8J0R1_9MICO</name>
<evidence type="ECO:0008006" key="5">
    <source>
        <dbReference type="Google" id="ProtNLM"/>
    </source>
</evidence>
<protein>
    <recommendedName>
        <fullName evidence="5">LysM domain-containing protein</fullName>
    </recommendedName>
</protein>
<dbReference type="PROSITE" id="PS51257">
    <property type="entry name" value="PROKAR_LIPOPROTEIN"/>
    <property type="match status" value="1"/>
</dbReference>
<sequence length="275" mass="29025">MIRMGAGRIAAAMVMGVAGLILSACSLLPAQAARPTTAAPTETPSPVPLVDQLPQLLKKGQTIGTGDLQRIDHEPFDDPRAQHPPTGKVTIVVDSSGRIEVRLRLDDPAAAPTASTDFDIVLSTTRHDGLPDPTEYLTFSLVSDLGSATADGELILPLGGDEVSFGDPTFLHSVEVNVAGEGPVLAAAPITWTLPSPYPGLKAVDHGVATFAHGATTIEDGEITGYVPNPYDTVHMVSRRFGITEVQLLWLNPWMAGDPTQLKYGVPINLAASRR</sequence>
<gene>
    <name evidence="3" type="ORF">P5G59_16015</name>
</gene>
<feature type="compositionally biased region" description="Basic and acidic residues" evidence="1">
    <location>
        <begin position="69"/>
        <end position="81"/>
    </location>
</feature>
<dbReference type="Proteomes" id="UP001174210">
    <property type="component" value="Unassembled WGS sequence"/>
</dbReference>